<organism evidence="1 2">
    <name type="scientific">Xenorhabdus innexi</name>
    <dbReference type="NCBI Taxonomy" id="290109"/>
    <lineage>
        <taxon>Bacteria</taxon>
        <taxon>Pseudomonadati</taxon>
        <taxon>Pseudomonadota</taxon>
        <taxon>Gammaproteobacteria</taxon>
        <taxon>Enterobacterales</taxon>
        <taxon>Morganellaceae</taxon>
        <taxon>Xenorhabdus</taxon>
    </lineage>
</organism>
<evidence type="ECO:0000313" key="1">
    <source>
        <dbReference type="EMBL" id="SIP74138.1"/>
    </source>
</evidence>
<proteinExistence type="predicted"/>
<dbReference type="AlphaFoldDB" id="A0A1N6MZ48"/>
<protein>
    <submittedName>
        <fullName evidence="1">Putative Similar to bacteriophage protein</fullName>
    </submittedName>
</protein>
<name>A0A1N6MZ48_9GAMM</name>
<dbReference type="Proteomes" id="UP000196435">
    <property type="component" value="Unassembled WGS sequence"/>
</dbReference>
<gene>
    <name evidence="1" type="ORF">XIS1_520051</name>
</gene>
<dbReference type="SUPFAM" id="SSF160719">
    <property type="entry name" value="gpW/gp25-like"/>
    <property type="match status" value="1"/>
</dbReference>
<evidence type="ECO:0000313" key="2">
    <source>
        <dbReference type="Proteomes" id="UP000196435"/>
    </source>
</evidence>
<dbReference type="RefSeq" id="WP_086953542.1">
    <property type="nucleotide sequence ID" value="NZ_CAWRBJ010000001.1"/>
</dbReference>
<dbReference type="InterPro" id="IPR020288">
    <property type="entry name" value="Sheath_initiator"/>
</dbReference>
<sequence length="120" mass="14022">MRVRRLDNHHDWTFGNGRSDYATKSDAITQSVKTRLLSLFNDWFLDPEHGVSWFDYLRKNPNLMAMEAELKETVLNTPGVQEITHFDIRLEADSRKSLVEVTYIDIHDNQSEVSLYAPDH</sequence>
<dbReference type="EMBL" id="FTLG01000195">
    <property type="protein sequence ID" value="SIP74138.1"/>
    <property type="molecule type" value="Genomic_DNA"/>
</dbReference>
<dbReference type="Pfam" id="PF10934">
    <property type="entry name" value="Sheath_initiator"/>
    <property type="match status" value="1"/>
</dbReference>
<reference evidence="2" key="1">
    <citation type="submission" date="2016-12" db="EMBL/GenBank/DDBJ databases">
        <authorList>
            <person name="Gaudriault S."/>
        </authorList>
    </citation>
    <scope>NUCLEOTIDE SEQUENCE [LARGE SCALE GENOMIC DNA]</scope>
    <source>
        <strain evidence="2">HGB1681 (deposited as PTA-6826 in the American Type Culture Collection)</strain>
    </source>
</reference>
<accession>A0A1N6MZ48</accession>